<feature type="region of interest" description="Disordered" evidence="1">
    <location>
        <begin position="24"/>
        <end position="46"/>
    </location>
</feature>
<sequence length="96" mass="10462">MKFICTFTFLLLAQAAYAAESPVIPDPYGGPDKRPESSENVTTYLNEDGTSTTSAVMVYGDGHKEHCIIQAARPAAAHRLPKVTSKTCTRISSYHK</sequence>
<gene>
    <name evidence="3" type="ORF">NCTC10696_00179</name>
</gene>
<protein>
    <submittedName>
        <fullName evidence="3">Uncharacterized protein</fullName>
    </submittedName>
</protein>
<keyword evidence="2" id="KW-0732">Signal</keyword>
<feature type="signal peptide" evidence="2">
    <location>
        <begin position="1"/>
        <end position="18"/>
    </location>
</feature>
<dbReference type="AlphaFoldDB" id="A0AAX3HZD8"/>
<evidence type="ECO:0000313" key="3">
    <source>
        <dbReference type="EMBL" id="VTQ87199.1"/>
    </source>
</evidence>
<evidence type="ECO:0000256" key="2">
    <source>
        <dbReference type="SAM" id="SignalP"/>
    </source>
</evidence>
<dbReference type="Proteomes" id="UP000306562">
    <property type="component" value="Chromosome"/>
</dbReference>
<name>A0AAX3HZD8_9PSED</name>
<accession>A0AAX3HZD8</accession>
<dbReference type="EMBL" id="LR590482">
    <property type="protein sequence ID" value="VTQ87199.1"/>
    <property type="molecule type" value="Genomic_DNA"/>
</dbReference>
<evidence type="ECO:0000313" key="4">
    <source>
        <dbReference type="Proteomes" id="UP000306562"/>
    </source>
</evidence>
<organism evidence="3 4">
    <name type="scientific">Pseudomonas synxantha</name>
    <dbReference type="NCBI Taxonomy" id="47883"/>
    <lineage>
        <taxon>Bacteria</taxon>
        <taxon>Pseudomonadati</taxon>
        <taxon>Pseudomonadota</taxon>
        <taxon>Gammaproteobacteria</taxon>
        <taxon>Pseudomonadales</taxon>
        <taxon>Pseudomonadaceae</taxon>
        <taxon>Pseudomonas</taxon>
    </lineage>
</organism>
<reference evidence="3 4" key="1">
    <citation type="submission" date="2019-05" db="EMBL/GenBank/DDBJ databases">
        <authorList>
            <consortium name="Pathogen Informatics"/>
        </authorList>
    </citation>
    <scope>NUCLEOTIDE SEQUENCE [LARGE SCALE GENOMIC DNA]</scope>
    <source>
        <strain evidence="3 4">NCTC10696</strain>
    </source>
</reference>
<proteinExistence type="predicted"/>
<feature type="chain" id="PRO_5043320829" evidence="2">
    <location>
        <begin position="19"/>
        <end position="96"/>
    </location>
</feature>
<evidence type="ECO:0000256" key="1">
    <source>
        <dbReference type="SAM" id="MobiDB-lite"/>
    </source>
</evidence>